<dbReference type="AlphaFoldDB" id="A0A9W6U9K2"/>
<name>A0A9W6U9K2_9STRA</name>
<gene>
    <name evidence="2" type="ORF">Pfra01_000566300</name>
</gene>
<accession>A0A9W6U9K2</accession>
<feature type="region of interest" description="Disordered" evidence="1">
    <location>
        <begin position="30"/>
        <end position="96"/>
    </location>
</feature>
<proteinExistence type="predicted"/>
<dbReference type="EMBL" id="BSXT01000453">
    <property type="protein sequence ID" value="GMF27914.1"/>
    <property type="molecule type" value="Genomic_DNA"/>
</dbReference>
<dbReference type="Proteomes" id="UP001165121">
    <property type="component" value="Unassembled WGS sequence"/>
</dbReference>
<evidence type="ECO:0000256" key="1">
    <source>
        <dbReference type="SAM" id="MobiDB-lite"/>
    </source>
</evidence>
<evidence type="ECO:0000313" key="2">
    <source>
        <dbReference type="EMBL" id="GMF27914.1"/>
    </source>
</evidence>
<sequence>MDDIKPASISEYLVTGKLEKVNAGEALPIITPTTPKATTPVKSPAAHAEPAATAVAATAAATPDDIPSTTSECPPSTTSEVSGGADAPDDTSAVDPFPAAFTQELHDNMNMFLKTATAYLVMLINDHTGDSGSGM</sequence>
<protein>
    <submittedName>
        <fullName evidence="2">Unnamed protein product</fullName>
    </submittedName>
</protein>
<reference evidence="2" key="1">
    <citation type="submission" date="2023-04" db="EMBL/GenBank/DDBJ databases">
        <title>Phytophthora fragariaefolia NBRC 109709.</title>
        <authorList>
            <person name="Ichikawa N."/>
            <person name="Sato H."/>
            <person name="Tonouchi N."/>
        </authorList>
    </citation>
    <scope>NUCLEOTIDE SEQUENCE</scope>
    <source>
        <strain evidence="2">NBRC 109709</strain>
    </source>
</reference>
<organism evidence="2 3">
    <name type="scientific">Phytophthora fragariaefolia</name>
    <dbReference type="NCBI Taxonomy" id="1490495"/>
    <lineage>
        <taxon>Eukaryota</taxon>
        <taxon>Sar</taxon>
        <taxon>Stramenopiles</taxon>
        <taxon>Oomycota</taxon>
        <taxon>Peronosporomycetes</taxon>
        <taxon>Peronosporales</taxon>
        <taxon>Peronosporaceae</taxon>
        <taxon>Phytophthora</taxon>
    </lineage>
</organism>
<evidence type="ECO:0000313" key="3">
    <source>
        <dbReference type="Proteomes" id="UP001165121"/>
    </source>
</evidence>
<comment type="caution">
    <text evidence="2">The sequence shown here is derived from an EMBL/GenBank/DDBJ whole genome shotgun (WGS) entry which is preliminary data.</text>
</comment>
<feature type="compositionally biased region" description="Low complexity" evidence="1">
    <location>
        <begin position="30"/>
        <end position="80"/>
    </location>
</feature>
<keyword evidence="3" id="KW-1185">Reference proteome</keyword>